<sequence length="328" mass="35966">MHTHTLTHNSLHDLALGGLTLGQRGQRRIKLAFCSQLLCIIPYEVAARRGYFREEGLEVELVYARGGSQALQFLVGRAVDYAATSLDAALQAYHQGAPILRFASTGRLPLFALAASPKAPEIREIKDLEGRTVGVSALGNADHVLLVYLLKKAGVDPKRVRYATLGPNLYEALKAGHVEAGMIQEPALSLLKEAGGRELVNLMDLKQATAYLGGPYEFMGVAIRREERQARLEEMRAIARALEKALRFIRVAEARLIADTLPKALIAGGDEVRLKAIIERYRKDLYPTGVRIDLEAARRVAESQIEAGLLPPGFKVERLLDLEVLGSA</sequence>
<evidence type="ECO:0000313" key="5">
    <source>
        <dbReference type="EMBL" id="RTH26595.1"/>
    </source>
</evidence>
<comment type="subcellular location">
    <subcellularLocation>
        <location evidence="1">Periplasm</location>
    </subcellularLocation>
</comment>
<evidence type="ECO:0000259" key="4">
    <source>
        <dbReference type="Pfam" id="PF09084"/>
    </source>
</evidence>
<dbReference type="GO" id="GO:0042597">
    <property type="term" value="C:periplasmic space"/>
    <property type="evidence" value="ECO:0007669"/>
    <property type="project" value="UniProtKB-SubCell"/>
</dbReference>
<organism evidence="5 6">
    <name type="scientific">Thermus scotoductus</name>
    <dbReference type="NCBI Taxonomy" id="37636"/>
    <lineage>
        <taxon>Bacteria</taxon>
        <taxon>Thermotogati</taxon>
        <taxon>Deinococcota</taxon>
        <taxon>Deinococci</taxon>
        <taxon>Thermales</taxon>
        <taxon>Thermaceae</taxon>
        <taxon>Thermus</taxon>
    </lineage>
</organism>
<dbReference type="Proteomes" id="UP000286712">
    <property type="component" value="Unassembled WGS sequence"/>
</dbReference>
<evidence type="ECO:0000313" key="6">
    <source>
        <dbReference type="Proteomes" id="UP000286712"/>
    </source>
</evidence>
<reference evidence="5 6" key="1">
    <citation type="journal article" date="2019" name="Extremophiles">
        <title>Biogeography of thermophiles and predominance of Thermus scotoductus in domestic water heaters.</title>
        <authorList>
            <person name="Wilpiszeski R.L."/>
            <person name="Zhang Z."/>
            <person name="House C.H."/>
        </authorList>
    </citation>
    <scope>NUCLEOTIDE SEQUENCE [LARGE SCALE GENOMIC DNA]</scope>
    <source>
        <strain evidence="5 6">27_S27</strain>
    </source>
</reference>
<protein>
    <submittedName>
        <fullName evidence="5">Taurine ABC transporter substrate-binding protein</fullName>
    </submittedName>
</protein>
<dbReference type="EMBL" id="PELW01000103">
    <property type="protein sequence ID" value="RTH26595.1"/>
    <property type="molecule type" value="Genomic_DNA"/>
</dbReference>
<comment type="similarity">
    <text evidence="2">Belongs to the bacterial solute-binding protein SsuA/TauA family.</text>
</comment>
<name>A0A430RZI6_THESC</name>
<evidence type="ECO:0000256" key="2">
    <source>
        <dbReference type="ARBA" id="ARBA00010742"/>
    </source>
</evidence>
<dbReference type="SUPFAM" id="SSF53850">
    <property type="entry name" value="Periplasmic binding protein-like II"/>
    <property type="match status" value="1"/>
</dbReference>
<dbReference type="Gene3D" id="3.40.190.10">
    <property type="entry name" value="Periplasmic binding protein-like II"/>
    <property type="match status" value="2"/>
</dbReference>
<proteinExistence type="inferred from homology"/>
<feature type="domain" description="SsuA/THI5-like" evidence="4">
    <location>
        <begin position="41"/>
        <end position="208"/>
    </location>
</feature>
<dbReference type="AlphaFoldDB" id="A0A430RZI6"/>
<comment type="caution">
    <text evidence="5">The sequence shown here is derived from an EMBL/GenBank/DDBJ whole genome shotgun (WGS) entry which is preliminary data.</text>
</comment>
<accession>A0A430RZI6</accession>
<dbReference type="Pfam" id="PF09084">
    <property type="entry name" value="NMT1"/>
    <property type="match status" value="1"/>
</dbReference>
<evidence type="ECO:0000256" key="1">
    <source>
        <dbReference type="ARBA" id="ARBA00004418"/>
    </source>
</evidence>
<keyword evidence="3" id="KW-0732">Signal</keyword>
<dbReference type="PANTHER" id="PTHR30024">
    <property type="entry name" value="ALIPHATIC SULFONATES-BINDING PROTEIN-RELATED"/>
    <property type="match status" value="1"/>
</dbReference>
<evidence type="ECO:0000256" key="3">
    <source>
        <dbReference type="ARBA" id="ARBA00022729"/>
    </source>
</evidence>
<gene>
    <name evidence="5" type="ORF">CSW40_04580</name>
</gene>
<dbReference type="InterPro" id="IPR015168">
    <property type="entry name" value="SsuA/THI5"/>
</dbReference>
<dbReference type="PANTHER" id="PTHR30024:SF47">
    <property type="entry name" value="TAURINE-BINDING PERIPLASMIC PROTEIN"/>
    <property type="match status" value="1"/>
</dbReference>